<keyword evidence="2" id="KW-1185">Reference proteome</keyword>
<dbReference type="Proteomes" id="UP001549366">
    <property type="component" value="Unassembled WGS sequence"/>
</dbReference>
<dbReference type="EMBL" id="JBEWTB010000002">
    <property type="protein sequence ID" value="MET4759186.1"/>
    <property type="molecule type" value="Genomic_DNA"/>
</dbReference>
<dbReference type="RefSeq" id="WP_354009200.1">
    <property type="nucleotide sequence ID" value="NZ_JBEWTA010000001.1"/>
</dbReference>
<proteinExistence type="predicted"/>
<evidence type="ECO:0000313" key="2">
    <source>
        <dbReference type="Proteomes" id="UP001549366"/>
    </source>
</evidence>
<reference evidence="1 2" key="1">
    <citation type="submission" date="2024-06" db="EMBL/GenBank/DDBJ databases">
        <title>Genomic Encyclopedia of Type Strains, Phase V (KMG-V): Genome sequencing to study the core and pangenomes of soil and plant-associated prokaryotes.</title>
        <authorList>
            <person name="Whitman W."/>
        </authorList>
    </citation>
    <scope>NUCLEOTIDE SEQUENCE [LARGE SCALE GENOMIC DNA]</scope>
    <source>
        <strain evidence="1 2">NE40</strain>
    </source>
</reference>
<comment type="caution">
    <text evidence="1">The sequence shown here is derived from an EMBL/GenBank/DDBJ whole genome shotgun (WGS) entry which is preliminary data.</text>
</comment>
<sequence>MNFIFAPMLIKIFRLCLLLPVFIADITAAMESGSLQPIQAPDAVIQNRPVRPEQVLNPAGQAIFAQSRFDLLQEDREILYSTQQTREARVLRVMFCLPVFWPCLGCLLAYRYMPGTWFNNLLNVFRRDDSFRAFLNNLASDYNLQIRQFNTLQSIILWLNWILGTSDNIHIQITESVRSQPIINVITTQNFGNNTLAIDTSEISDRIVTFQEAENTYITETFDAMVSIIYTNQPTLPIAIYQRNQHYIRILVLYDLRDFFVTGNLQAVINTEVDRLGRATETNADILTVRHYLIRNDDTEWIDLDPDVTD</sequence>
<evidence type="ECO:0008006" key="3">
    <source>
        <dbReference type="Google" id="ProtNLM"/>
    </source>
</evidence>
<protein>
    <recommendedName>
        <fullName evidence="3">POTRA domain-containing protein</fullName>
    </recommendedName>
</protein>
<accession>A0ABV2SN60</accession>
<evidence type="ECO:0000313" key="1">
    <source>
        <dbReference type="EMBL" id="MET4759186.1"/>
    </source>
</evidence>
<organism evidence="1 2">
    <name type="scientific">Endozoicomonas lisbonensis</name>
    <dbReference type="NCBI Taxonomy" id="3120522"/>
    <lineage>
        <taxon>Bacteria</taxon>
        <taxon>Pseudomonadati</taxon>
        <taxon>Pseudomonadota</taxon>
        <taxon>Gammaproteobacteria</taxon>
        <taxon>Oceanospirillales</taxon>
        <taxon>Endozoicomonadaceae</taxon>
        <taxon>Endozoicomonas</taxon>
    </lineage>
</organism>
<name>A0ABV2SN60_9GAMM</name>
<gene>
    <name evidence="1" type="ORF">V5J35_004378</name>
</gene>